<dbReference type="EMBL" id="KN837240">
    <property type="protein sequence ID" value="KIJ31552.1"/>
    <property type="molecule type" value="Genomic_DNA"/>
</dbReference>
<reference evidence="1 2" key="1">
    <citation type="submission" date="2014-06" db="EMBL/GenBank/DDBJ databases">
        <title>Evolutionary Origins and Diversification of the Mycorrhizal Mutualists.</title>
        <authorList>
            <consortium name="DOE Joint Genome Institute"/>
            <consortium name="Mycorrhizal Genomics Consortium"/>
            <person name="Kohler A."/>
            <person name="Kuo A."/>
            <person name="Nagy L.G."/>
            <person name="Floudas D."/>
            <person name="Copeland A."/>
            <person name="Barry K.W."/>
            <person name="Cichocki N."/>
            <person name="Veneault-Fourrey C."/>
            <person name="LaButti K."/>
            <person name="Lindquist E.A."/>
            <person name="Lipzen A."/>
            <person name="Lundell T."/>
            <person name="Morin E."/>
            <person name="Murat C."/>
            <person name="Riley R."/>
            <person name="Ohm R."/>
            <person name="Sun H."/>
            <person name="Tunlid A."/>
            <person name="Henrissat B."/>
            <person name="Grigoriev I.V."/>
            <person name="Hibbett D.S."/>
            <person name="Martin F."/>
        </authorList>
    </citation>
    <scope>NUCLEOTIDE SEQUENCE [LARGE SCALE GENOMIC DNA]</scope>
    <source>
        <strain evidence="1 2">SS14</strain>
    </source>
</reference>
<evidence type="ECO:0008006" key="3">
    <source>
        <dbReference type="Google" id="ProtNLM"/>
    </source>
</evidence>
<dbReference type="AlphaFoldDB" id="A0A0C9UQZ9"/>
<dbReference type="HOGENOM" id="CLU_025587_1_0_1"/>
<evidence type="ECO:0000313" key="1">
    <source>
        <dbReference type="EMBL" id="KIJ31552.1"/>
    </source>
</evidence>
<evidence type="ECO:0000313" key="2">
    <source>
        <dbReference type="Proteomes" id="UP000054279"/>
    </source>
</evidence>
<accession>A0A0C9UQZ9</accession>
<sequence>MPSELHFTLLWVISLYFTYRALTWVTRRALIRRLTVLEDLSLLGKARDLPQRIKGTAIICGGSISGLLTARICSDHFEEVVIVEPEDWLLSQNAIQPDTLAYLKNKLIKNRRARIPQWRNVHGYYPTVFLLLSRIFGSKALDEEVVGSGGRIIPWNALILRAGRSLPWKTNPVMNTIPLSRENMEALLRRLVLKQFNVKQISGRVIGLVVRTAAEEDTEISADLVVDCTGVSQGGYHWLQDLYGSVSVEAKNLAALRQTFKHKYVCITCYFSLTVFILEEMSDQGIPGIKDGEFHYIYLPNPAIDTRSQDIWILDGNILTISCCGYDLQEEINEIEDIRQFFKNMVMEEPLQPYMYTLLDVLESHGIHFSKSTLRCPNPAYVQYAKTQKLPSNFVGIGDAVMQFNPIRGQGTAKASAEVITLNTLLSQCKSTKIPQDFGKNFFKLQATRTGPMWYGALTK</sequence>
<proteinExistence type="predicted"/>
<protein>
    <recommendedName>
        <fullName evidence="3">Squalene monooxygenase</fullName>
    </recommendedName>
</protein>
<keyword evidence="2" id="KW-1185">Reference proteome</keyword>
<name>A0A0C9UQZ9_SPHS4</name>
<dbReference type="InterPro" id="IPR036188">
    <property type="entry name" value="FAD/NAD-bd_sf"/>
</dbReference>
<dbReference type="SUPFAM" id="SSF51905">
    <property type="entry name" value="FAD/NAD(P)-binding domain"/>
    <property type="match status" value="1"/>
</dbReference>
<dbReference type="Gene3D" id="3.30.9.100">
    <property type="match status" value="1"/>
</dbReference>
<gene>
    <name evidence="1" type="ORF">M422DRAFT_266692</name>
</gene>
<dbReference type="OrthoDB" id="10051892at2759"/>
<dbReference type="Gene3D" id="3.50.50.60">
    <property type="entry name" value="FAD/NAD(P)-binding domain"/>
    <property type="match status" value="1"/>
</dbReference>
<dbReference type="Proteomes" id="UP000054279">
    <property type="component" value="Unassembled WGS sequence"/>
</dbReference>
<organism evidence="1 2">
    <name type="scientific">Sphaerobolus stellatus (strain SS14)</name>
    <dbReference type="NCBI Taxonomy" id="990650"/>
    <lineage>
        <taxon>Eukaryota</taxon>
        <taxon>Fungi</taxon>
        <taxon>Dikarya</taxon>
        <taxon>Basidiomycota</taxon>
        <taxon>Agaricomycotina</taxon>
        <taxon>Agaricomycetes</taxon>
        <taxon>Phallomycetidae</taxon>
        <taxon>Geastrales</taxon>
        <taxon>Sphaerobolaceae</taxon>
        <taxon>Sphaerobolus</taxon>
    </lineage>
</organism>